<dbReference type="GO" id="GO:0016787">
    <property type="term" value="F:hydrolase activity"/>
    <property type="evidence" value="ECO:0007669"/>
    <property type="project" value="UniProtKB-KW"/>
</dbReference>
<keyword evidence="3" id="KW-0812">Transmembrane</keyword>
<sequence length="279" mass="32228">MIRKFIVALTIIGFLIGLGIFLYPHISSWMINNEVRDAIMEFKTNSSLAYSKQKDALYQAMMAYNETLYLSGQSEISDAWTFKQEEFKFNDYDYKNNAVATITIPKMELEMPIYLGATKENMSRGIVNLGNTSLPIGGKNTNCVLAGHRGYRGAAFFRNIEDLQIGDEIIIDNYWEQLKYNVYEIKVIYPTESEQVLIQEGKDMLTLITCHPYRNNYQRYVVYCRRSNEFDDSIMIPNKDNSIISSKRDIAVEQNLPYIMLAVLGIGIIVVYLYKRRAK</sequence>
<dbReference type="SUPFAM" id="SSF63817">
    <property type="entry name" value="Sortase"/>
    <property type="match status" value="1"/>
</dbReference>
<evidence type="ECO:0000313" key="5">
    <source>
        <dbReference type="Proteomes" id="UP000490821"/>
    </source>
</evidence>
<accession>A0A829Z7W0</accession>
<feature type="active site" description="Proton donor/acceptor" evidence="2">
    <location>
        <position position="148"/>
    </location>
</feature>
<dbReference type="RefSeq" id="WP_172471633.1">
    <property type="nucleotide sequence ID" value="NZ_BLMI01000016.1"/>
</dbReference>
<feature type="transmembrane region" description="Helical" evidence="3">
    <location>
        <begin position="5"/>
        <end position="26"/>
    </location>
</feature>
<dbReference type="EMBL" id="BLMI01000016">
    <property type="protein sequence ID" value="GFI40019.1"/>
    <property type="molecule type" value="Genomic_DNA"/>
</dbReference>
<dbReference type="Pfam" id="PF04203">
    <property type="entry name" value="Sortase"/>
    <property type="match status" value="1"/>
</dbReference>
<dbReference type="CDD" id="cd05827">
    <property type="entry name" value="Sortase_C"/>
    <property type="match status" value="1"/>
</dbReference>
<name>A0A829Z7W0_9FIRM</name>
<dbReference type="Proteomes" id="UP000490821">
    <property type="component" value="Unassembled WGS sequence"/>
</dbReference>
<feature type="transmembrane region" description="Helical" evidence="3">
    <location>
        <begin position="256"/>
        <end position="274"/>
    </location>
</feature>
<proteinExistence type="predicted"/>
<dbReference type="NCBIfam" id="TIGR01076">
    <property type="entry name" value="sortase_fam"/>
    <property type="match status" value="1"/>
</dbReference>
<keyword evidence="3" id="KW-1133">Transmembrane helix</keyword>
<evidence type="ECO:0000256" key="2">
    <source>
        <dbReference type="PIRSR" id="PIRSR605754-1"/>
    </source>
</evidence>
<evidence type="ECO:0000256" key="1">
    <source>
        <dbReference type="ARBA" id="ARBA00022801"/>
    </source>
</evidence>
<keyword evidence="1" id="KW-0378">Hydrolase</keyword>
<protein>
    <recommendedName>
        <fullName evidence="6">Sortase A</fullName>
    </recommendedName>
</protein>
<dbReference type="AlphaFoldDB" id="A0A829Z7W0"/>
<evidence type="ECO:0000256" key="3">
    <source>
        <dbReference type="SAM" id="Phobius"/>
    </source>
</evidence>
<dbReference type="InterPro" id="IPR005754">
    <property type="entry name" value="Sortase"/>
</dbReference>
<evidence type="ECO:0008006" key="6">
    <source>
        <dbReference type="Google" id="ProtNLM"/>
    </source>
</evidence>
<organism evidence="4 5">
    <name type="scientific">Thomasclavelia cocleata</name>
    <dbReference type="NCBI Taxonomy" id="69824"/>
    <lineage>
        <taxon>Bacteria</taxon>
        <taxon>Bacillati</taxon>
        <taxon>Bacillota</taxon>
        <taxon>Erysipelotrichia</taxon>
        <taxon>Erysipelotrichales</taxon>
        <taxon>Coprobacillaceae</taxon>
        <taxon>Thomasclavelia</taxon>
    </lineage>
</organism>
<evidence type="ECO:0000313" key="4">
    <source>
        <dbReference type="EMBL" id="GFI40019.1"/>
    </source>
</evidence>
<dbReference type="NCBIfam" id="NF033745">
    <property type="entry name" value="class_C_sortase"/>
    <property type="match status" value="1"/>
</dbReference>
<reference evidence="4 5" key="1">
    <citation type="journal article" date="2020" name="Microbiome">
        <title>Single-cell genomics of uncultured bacteria reveals dietary fiber responders in the mouse gut microbiota.</title>
        <authorList>
            <person name="Chijiiwa R."/>
            <person name="Hosokawa M."/>
            <person name="Kogawa M."/>
            <person name="Nishikawa Y."/>
            <person name="Ide K."/>
            <person name="Sakanashi C."/>
            <person name="Takahashi K."/>
            <person name="Takeyama H."/>
        </authorList>
    </citation>
    <scope>NUCLEOTIDE SEQUENCE [LARGE SCALE GENOMIC DNA]</scope>
    <source>
        <strain evidence="4">IMSAGC_017</strain>
    </source>
</reference>
<gene>
    <name evidence="4" type="ORF">IMSAGC017_00050</name>
</gene>
<keyword evidence="3" id="KW-0472">Membrane</keyword>
<feature type="active site" description="Acyl-thioester intermediate" evidence="2">
    <location>
        <position position="210"/>
    </location>
</feature>
<dbReference type="InterPro" id="IPR042002">
    <property type="entry name" value="Sortase_C"/>
</dbReference>
<dbReference type="InterPro" id="IPR023365">
    <property type="entry name" value="Sortase_dom-sf"/>
</dbReference>
<comment type="caution">
    <text evidence="4">The sequence shown here is derived from an EMBL/GenBank/DDBJ whole genome shotgun (WGS) entry which is preliminary data.</text>
</comment>
<dbReference type="Gene3D" id="2.40.260.10">
    <property type="entry name" value="Sortase"/>
    <property type="match status" value="1"/>
</dbReference>